<accession>A0ABW1PTH8</accession>
<name>A0ABW1PTH8_9FLAO</name>
<dbReference type="Pfam" id="PF04101">
    <property type="entry name" value="Glyco_tran_28_C"/>
    <property type="match status" value="1"/>
</dbReference>
<reference evidence="3" key="1">
    <citation type="journal article" date="2019" name="Int. J. Syst. Evol. Microbiol.">
        <title>The Global Catalogue of Microorganisms (GCM) 10K type strain sequencing project: providing services to taxonomists for standard genome sequencing and annotation.</title>
        <authorList>
            <consortium name="The Broad Institute Genomics Platform"/>
            <consortium name="The Broad Institute Genome Sequencing Center for Infectious Disease"/>
            <person name="Wu L."/>
            <person name="Ma J."/>
        </authorList>
    </citation>
    <scope>NUCLEOTIDE SEQUENCE [LARGE SCALE GENOMIC DNA]</scope>
    <source>
        <strain evidence="3">CCUG 49679</strain>
    </source>
</reference>
<dbReference type="RefSeq" id="WP_379793161.1">
    <property type="nucleotide sequence ID" value="NZ_JBHSQB010000019.1"/>
</dbReference>
<evidence type="ECO:0000313" key="2">
    <source>
        <dbReference type="EMBL" id="MFC6098165.1"/>
    </source>
</evidence>
<dbReference type="PANTHER" id="PTHR21015:SF22">
    <property type="entry name" value="GLYCOSYLTRANSFERASE"/>
    <property type="match status" value="1"/>
</dbReference>
<evidence type="ECO:0000259" key="1">
    <source>
        <dbReference type="Pfam" id="PF04101"/>
    </source>
</evidence>
<evidence type="ECO:0000313" key="3">
    <source>
        <dbReference type="Proteomes" id="UP001596287"/>
    </source>
</evidence>
<gene>
    <name evidence="2" type="ORF">ACFPVY_16050</name>
</gene>
<dbReference type="SUPFAM" id="SSF53756">
    <property type="entry name" value="UDP-Glycosyltransferase/glycogen phosphorylase"/>
    <property type="match status" value="1"/>
</dbReference>
<sequence>METKKKNILVAPLNWGLGHATRCIPIIEALENNGYNPIIASDGVALQMLKKEFPHLKSLELPSYHIEYAKNGAFFKWKMLLNAPKMLEAIYEERKIVKNWIKEFELSGIISDNRLGVHSKKIPSVFITHQLKVLTGNTTWISSKMHQQIIKKFNQCWVPDVETKPNLTGKLGHIDNSIKNIKYIGPLSRLHKKPVEQKFDLMVILSGPEPQRTMLEEKLQNEMPFYDGNVIFIKGKIEPQQKIEEIGNVKYYNFMNTEELENTFNESEIVLCRSGYTTIMDLAQLGKKAFFIPTPGQYEQEYLAKKLKKEGLVPFARQNDFKIENLNQIEMFKGLKNFGTDITWNKLFCLFEGK</sequence>
<dbReference type="Proteomes" id="UP001596287">
    <property type="component" value="Unassembled WGS sequence"/>
</dbReference>
<feature type="domain" description="Glycosyl transferase family 28 C-terminal" evidence="1">
    <location>
        <begin position="231"/>
        <end position="328"/>
    </location>
</feature>
<comment type="caution">
    <text evidence="2">The sequence shown here is derived from an EMBL/GenBank/DDBJ whole genome shotgun (WGS) entry which is preliminary data.</text>
</comment>
<proteinExistence type="predicted"/>
<protein>
    <submittedName>
        <fullName evidence="2">Glycosyltransferase</fullName>
    </submittedName>
</protein>
<dbReference type="InterPro" id="IPR007235">
    <property type="entry name" value="Glyco_trans_28_C"/>
</dbReference>
<dbReference type="Gene3D" id="3.40.50.2000">
    <property type="entry name" value="Glycogen Phosphorylase B"/>
    <property type="match status" value="1"/>
</dbReference>
<organism evidence="2 3">
    <name type="scientific">Flavobacterium qiangtangense</name>
    <dbReference type="NCBI Taxonomy" id="1442595"/>
    <lineage>
        <taxon>Bacteria</taxon>
        <taxon>Pseudomonadati</taxon>
        <taxon>Bacteroidota</taxon>
        <taxon>Flavobacteriia</taxon>
        <taxon>Flavobacteriales</taxon>
        <taxon>Flavobacteriaceae</taxon>
        <taxon>Flavobacterium</taxon>
    </lineage>
</organism>
<keyword evidence="3" id="KW-1185">Reference proteome</keyword>
<dbReference type="EMBL" id="JBHSQB010000019">
    <property type="protein sequence ID" value="MFC6098165.1"/>
    <property type="molecule type" value="Genomic_DNA"/>
</dbReference>
<dbReference type="PANTHER" id="PTHR21015">
    <property type="entry name" value="UDP-N-ACETYLGLUCOSAMINE--N-ACETYLMURAMYL-(PENTAPEPTIDE) PYROPHOSPHORYL-UNDECAPRENOL N-ACETYLGLUCOSAMINE TRANSFERASE 1"/>
    <property type="match status" value="1"/>
</dbReference>